<protein>
    <recommendedName>
        <fullName evidence="5">Saposin B-type domain-containing protein</fullName>
    </recommendedName>
</protein>
<dbReference type="Proteomes" id="UP001620626">
    <property type="component" value="Unassembled WGS sequence"/>
</dbReference>
<organism evidence="3 4">
    <name type="scientific">Heterodera trifolii</name>
    <dbReference type="NCBI Taxonomy" id="157864"/>
    <lineage>
        <taxon>Eukaryota</taxon>
        <taxon>Metazoa</taxon>
        <taxon>Ecdysozoa</taxon>
        <taxon>Nematoda</taxon>
        <taxon>Chromadorea</taxon>
        <taxon>Rhabditida</taxon>
        <taxon>Tylenchina</taxon>
        <taxon>Tylenchomorpha</taxon>
        <taxon>Tylenchoidea</taxon>
        <taxon>Heteroderidae</taxon>
        <taxon>Heteroderinae</taxon>
        <taxon>Heterodera</taxon>
    </lineage>
</organism>
<evidence type="ECO:0000313" key="3">
    <source>
        <dbReference type="EMBL" id="KAL3073837.1"/>
    </source>
</evidence>
<feature type="signal peptide" evidence="2">
    <location>
        <begin position="1"/>
        <end position="28"/>
    </location>
</feature>
<proteinExistence type="predicted"/>
<evidence type="ECO:0008006" key="5">
    <source>
        <dbReference type="Google" id="ProtNLM"/>
    </source>
</evidence>
<feature type="region of interest" description="Disordered" evidence="1">
    <location>
        <begin position="145"/>
        <end position="188"/>
    </location>
</feature>
<evidence type="ECO:0000256" key="2">
    <source>
        <dbReference type="SAM" id="SignalP"/>
    </source>
</evidence>
<dbReference type="AlphaFoldDB" id="A0ABD2I0X3"/>
<keyword evidence="2" id="KW-0732">Signal</keyword>
<evidence type="ECO:0000256" key="1">
    <source>
        <dbReference type="SAM" id="MobiDB-lite"/>
    </source>
</evidence>
<dbReference type="Gene3D" id="1.10.225.10">
    <property type="entry name" value="Saposin-like"/>
    <property type="match status" value="1"/>
</dbReference>
<name>A0ABD2I0X3_9BILA</name>
<reference evidence="3 4" key="1">
    <citation type="submission" date="2024-10" db="EMBL/GenBank/DDBJ databases">
        <authorList>
            <person name="Kim D."/>
        </authorList>
    </citation>
    <scope>NUCLEOTIDE SEQUENCE [LARGE SCALE GENOMIC DNA]</scope>
    <source>
        <strain evidence="3">BH-2024</strain>
    </source>
</reference>
<dbReference type="EMBL" id="JBICBT010001309">
    <property type="protein sequence ID" value="KAL3073837.1"/>
    <property type="molecule type" value="Genomic_DNA"/>
</dbReference>
<feature type="chain" id="PRO_5044763947" description="Saposin B-type domain-containing protein" evidence="2">
    <location>
        <begin position="29"/>
        <end position="197"/>
    </location>
</feature>
<accession>A0ABD2I0X3</accession>
<keyword evidence="4" id="KW-1185">Reference proteome</keyword>
<feature type="compositionally biased region" description="Low complexity" evidence="1">
    <location>
        <begin position="150"/>
        <end position="184"/>
    </location>
</feature>
<evidence type="ECO:0000313" key="4">
    <source>
        <dbReference type="Proteomes" id="UP001620626"/>
    </source>
</evidence>
<gene>
    <name evidence="3" type="ORF">niasHT_034869</name>
</gene>
<comment type="caution">
    <text evidence="3">The sequence shown here is derived from an EMBL/GenBank/DDBJ whole genome shotgun (WGS) entry which is preliminary data.</text>
</comment>
<sequence length="197" mass="22413">MGIRPSVLVALFTFCLIWLMMETNFVGALSNEEMCDQCQKVLYRTFLYYRVQTTKRFLRHKLKHLCKRYFEYRRHCLITMMPRVDLIWVDMEKVLNEENSVTPEFKPYGTCAAMKECDKEHRPLTTFGPDDGMPEGVAAADASEIPTTATTESSSRQTSGSTESTATSSSWSTTETTTTATAVESDNESSLLMLDFF</sequence>